<dbReference type="Pfam" id="PF13500">
    <property type="entry name" value="AAA_26"/>
    <property type="match status" value="1"/>
</dbReference>
<dbReference type="OrthoDB" id="9802097at2"/>
<feature type="binding site" evidence="8">
    <location>
        <position position="50"/>
    </location>
    <ligand>
        <name>substrate</name>
    </ligand>
</feature>
<dbReference type="NCBIfam" id="TIGR00347">
    <property type="entry name" value="bioD"/>
    <property type="match status" value="1"/>
</dbReference>
<dbReference type="InterPro" id="IPR004472">
    <property type="entry name" value="DTB_synth_BioD"/>
</dbReference>
<evidence type="ECO:0000256" key="5">
    <source>
        <dbReference type="ARBA" id="ARBA00022756"/>
    </source>
</evidence>
<comment type="catalytic activity">
    <reaction evidence="8">
        <text>(7R,8S)-7,8-diammoniononanoate + CO2 + ATP = (4R,5S)-dethiobiotin + ADP + phosphate + 3 H(+)</text>
        <dbReference type="Rhea" id="RHEA:15805"/>
        <dbReference type="ChEBI" id="CHEBI:15378"/>
        <dbReference type="ChEBI" id="CHEBI:16526"/>
        <dbReference type="ChEBI" id="CHEBI:30616"/>
        <dbReference type="ChEBI" id="CHEBI:43474"/>
        <dbReference type="ChEBI" id="CHEBI:149469"/>
        <dbReference type="ChEBI" id="CHEBI:149473"/>
        <dbReference type="ChEBI" id="CHEBI:456216"/>
        <dbReference type="EC" id="6.3.3.3"/>
    </reaction>
</comment>
<evidence type="ECO:0000256" key="1">
    <source>
        <dbReference type="ARBA" id="ARBA00022490"/>
    </source>
</evidence>
<dbReference type="GO" id="GO:0005524">
    <property type="term" value="F:ATP binding"/>
    <property type="evidence" value="ECO:0007669"/>
    <property type="project" value="UniProtKB-UniRule"/>
</dbReference>
<feature type="binding site" evidence="8">
    <location>
        <position position="63"/>
    </location>
    <ligand>
        <name>ATP</name>
        <dbReference type="ChEBI" id="CHEBI:30616"/>
    </ligand>
</feature>
<dbReference type="PANTHER" id="PTHR43210:SF5">
    <property type="entry name" value="DETHIOBIOTIN SYNTHETASE"/>
    <property type="match status" value="1"/>
</dbReference>
<feature type="binding site" evidence="8">
    <location>
        <position position="125"/>
    </location>
    <ligand>
        <name>Mg(2+)</name>
        <dbReference type="ChEBI" id="CHEBI:18420"/>
    </ligand>
</feature>
<comment type="subcellular location">
    <subcellularLocation>
        <location evidence="8">Cytoplasm</location>
    </subcellularLocation>
</comment>
<feature type="active site" evidence="8">
    <location>
        <position position="46"/>
    </location>
</feature>
<dbReference type="GO" id="GO:0009102">
    <property type="term" value="P:biotin biosynthetic process"/>
    <property type="evidence" value="ECO:0007669"/>
    <property type="project" value="UniProtKB-UniRule"/>
</dbReference>
<comment type="function">
    <text evidence="8">Catalyzes a mechanistically unusual reaction, the ATP-dependent insertion of CO2 between the N7 and N8 nitrogen atoms of 7,8-diaminopelargonic acid (DAPA, also called 7,8-diammoniononanoate) to form a ureido ring.</text>
</comment>
<organism evidence="9 10">
    <name type="scientific">Kushneria marisflavi</name>
    <dbReference type="NCBI Taxonomy" id="157779"/>
    <lineage>
        <taxon>Bacteria</taxon>
        <taxon>Pseudomonadati</taxon>
        <taxon>Pseudomonadota</taxon>
        <taxon>Gammaproteobacteria</taxon>
        <taxon>Oceanospirillales</taxon>
        <taxon>Halomonadaceae</taxon>
        <taxon>Kushneria</taxon>
    </lineage>
</organism>
<evidence type="ECO:0000313" key="10">
    <source>
        <dbReference type="Proteomes" id="UP000194457"/>
    </source>
</evidence>
<dbReference type="Gene3D" id="3.40.50.300">
    <property type="entry name" value="P-loop containing nucleotide triphosphate hydrolases"/>
    <property type="match status" value="1"/>
</dbReference>
<evidence type="ECO:0000256" key="7">
    <source>
        <dbReference type="ARBA" id="ARBA00022842"/>
    </source>
</evidence>
<feature type="binding site" evidence="8">
    <location>
        <begin position="125"/>
        <end position="128"/>
    </location>
    <ligand>
        <name>ATP</name>
        <dbReference type="ChEBI" id="CHEBI:30616"/>
    </ligand>
</feature>
<feature type="binding site" evidence="8">
    <location>
        <begin position="218"/>
        <end position="220"/>
    </location>
    <ligand>
        <name>ATP</name>
        <dbReference type="ChEBI" id="CHEBI:30616"/>
    </ligand>
</feature>
<dbReference type="SUPFAM" id="SSF52540">
    <property type="entry name" value="P-loop containing nucleoside triphosphate hydrolases"/>
    <property type="match status" value="1"/>
</dbReference>
<comment type="caution">
    <text evidence="8">Lacks conserved residue(s) required for the propagation of feature annotation.</text>
</comment>
<evidence type="ECO:0000256" key="2">
    <source>
        <dbReference type="ARBA" id="ARBA00022598"/>
    </source>
</evidence>
<dbReference type="InterPro" id="IPR027417">
    <property type="entry name" value="P-loop_NTPase"/>
</dbReference>
<comment type="subunit">
    <text evidence="8">Homodimer.</text>
</comment>
<keyword evidence="5 8" id="KW-0093">Biotin biosynthesis</keyword>
<feature type="binding site" evidence="8">
    <location>
        <begin position="21"/>
        <end position="26"/>
    </location>
    <ligand>
        <name>ATP</name>
        <dbReference type="ChEBI" id="CHEBI:30616"/>
    </ligand>
</feature>
<protein>
    <recommendedName>
        <fullName evidence="8">ATP-dependent dethiobiotin synthetase BioD</fullName>
        <ecNumber evidence="8">6.3.3.3</ecNumber>
    </recommendedName>
    <alternativeName>
        <fullName evidence="8">DTB synthetase</fullName>
        <shortName evidence="8">DTBS</shortName>
    </alternativeName>
    <alternativeName>
        <fullName evidence="8">Dethiobiotin synthase</fullName>
    </alternativeName>
</protein>
<dbReference type="CDD" id="cd03109">
    <property type="entry name" value="DTBS"/>
    <property type="match status" value="1"/>
</dbReference>
<keyword evidence="1 8" id="KW-0963">Cytoplasm</keyword>
<dbReference type="RefSeq" id="WP_086900570.1">
    <property type="nucleotide sequence ID" value="NZ_CP021358.1"/>
</dbReference>
<feature type="binding site" evidence="8">
    <location>
        <position position="25"/>
    </location>
    <ligand>
        <name>Mg(2+)</name>
        <dbReference type="ChEBI" id="CHEBI:18420"/>
    </ligand>
</feature>
<keyword evidence="2 8" id="KW-0436">Ligase</keyword>
<dbReference type="KEGG" id="kma:B9H00_10205"/>
<dbReference type="GO" id="GO:0042803">
    <property type="term" value="F:protein homodimerization activity"/>
    <property type="evidence" value="ECO:0007669"/>
    <property type="project" value="UniProtKB-ARBA"/>
</dbReference>
<dbReference type="Proteomes" id="UP000194457">
    <property type="component" value="Chromosome"/>
</dbReference>
<dbReference type="GO" id="GO:0004141">
    <property type="term" value="F:dethiobiotin synthase activity"/>
    <property type="evidence" value="ECO:0007669"/>
    <property type="project" value="UniProtKB-UniRule"/>
</dbReference>
<dbReference type="EC" id="6.3.3.3" evidence="8"/>
<dbReference type="PIRSF" id="PIRSF006755">
    <property type="entry name" value="DTB_synth"/>
    <property type="match status" value="1"/>
</dbReference>
<comment type="pathway">
    <text evidence="8">Cofactor biosynthesis; biotin biosynthesis; biotin from 7,8-diaminononanoate: step 1/2.</text>
</comment>
<reference evidence="9 10" key="1">
    <citation type="submission" date="2017-05" db="EMBL/GenBank/DDBJ databases">
        <authorList>
            <person name="Song R."/>
            <person name="Chenine A.L."/>
            <person name="Ruprecht R.M."/>
        </authorList>
    </citation>
    <scope>NUCLEOTIDE SEQUENCE [LARGE SCALE GENOMIC DNA]</scope>
    <source>
        <strain evidence="9">SW32</strain>
    </source>
</reference>
<evidence type="ECO:0000256" key="4">
    <source>
        <dbReference type="ARBA" id="ARBA00022741"/>
    </source>
</evidence>
<evidence type="ECO:0000256" key="3">
    <source>
        <dbReference type="ARBA" id="ARBA00022723"/>
    </source>
</evidence>
<evidence type="ECO:0000256" key="8">
    <source>
        <dbReference type="HAMAP-Rule" id="MF_00336"/>
    </source>
</evidence>
<proteinExistence type="inferred from homology"/>
<dbReference type="FunFam" id="3.40.50.300:FF:000292">
    <property type="entry name" value="ATP-dependent dethiobiotin synthetase BioD"/>
    <property type="match status" value="1"/>
</dbReference>
<dbReference type="AlphaFoldDB" id="A0A240UQH9"/>
<keyword evidence="3 8" id="KW-0479">Metal-binding</keyword>
<name>A0A240UQH9_9GAMM</name>
<keyword evidence="4 8" id="KW-0547">Nucleotide-binding</keyword>
<comment type="similarity">
    <text evidence="8">Belongs to the dethiobiotin synthetase family.</text>
</comment>
<dbReference type="UniPathway" id="UPA00078">
    <property type="reaction ID" value="UER00161"/>
</dbReference>
<gene>
    <name evidence="8" type="primary">bioD</name>
    <name evidence="9" type="ORF">B9H00_10205</name>
</gene>
<dbReference type="PANTHER" id="PTHR43210">
    <property type="entry name" value="DETHIOBIOTIN SYNTHETASE"/>
    <property type="match status" value="1"/>
</dbReference>
<accession>A0A240UQH9</accession>
<comment type="cofactor">
    <cofactor evidence="8">
        <name>Mg(2+)</name>
        <dbReference type="ChEBI" id="CHEBI:18420"/>
    </cofactor>
</comment>
<keyword evidence="10" id="KW-1185">Reference proteome</keyword>
<keyword evidence="6 8" id="KW-0067">ATP-binding</keyword>
<keyword evidence="7 8" id="KW-0460">Magnesium</keyword>
<sequence length="243" mass="25219">MTDHTSGPSPSAFFVTGTDTDAGKTLIASGLLSAARTRGLTTAAGKPVASGSQRTSQGLRNADALALQAQCEPALSYEAVNPVAFEPAIAPHIAASEARNRLSVASLLTPMQTLLAASADFTLIEGAGGWRVPLSDDACLSDLAVALDLPVILVVGVRLGAINHARLTLEAIERDGLRVAGWVANVVDADLSRLAANLATLEEWLSRRGGIPCLGLVPYLVAPTPERVGACLDLNVLLESHER</sequence>
<dbReference type="EMBL" id="CP021358">
    <property type="protein sequence ID" value="ART63386.1"/>
    <property type="molecule type" value="Genomic_DNA"/>
</dbReference>
<evidence type="ECO:0000256" key="6">
    <source>
        <dbReference type="ARBA" id="ARBA00022840"/>
    </source>
</evidence>
<dbReference type="GO" id="GO:0005829">
    <property type="term" value="C:cytosol"/>
    <property type="evidence" value="ECO:0007669"/>
    <property type="project" value="TreeGrafter"/>
</dbReference>
<dbReference type="HAMAP" id="MF_00336">
    <property type="entry name" value="BioD"/>
    <property type="match status" value="1"/>
</dbReference>
<dbReference type="GO" id="GO:0000287">
    <property type="term" value="F:magnesium ion binding"/>
    <property type="evidence" value="ECO:0007669"/>
    <property type="project" value="UniProtKB-UniRule"/>
</dbReference>
<evidence type="ECO:0000313" key="9">
    <source>
        <dbReference type="EMBL" id="ART63386.1"/>
    </source>
</evidence>
<feature type="binding site" evidence="8">
    <location>
        <position position="63"/>
    </location>
    <ligand>
        <name>Mg(2+)</name>
        <dbReference type="ChEBI" id="CHEBI:18420"/>
    </ligand>
</feature>